<proteinExistence type="predicted"/>
<dbReference type="GO" id="GO:0003677">
    <property type="term" value="F:DNA binding"/>
    <property type="evidence" value="ECO:0007669"/>
    <property type="project" value="InterPro"/>
</dbReference>
<dbReference type="InterPro" id="IPR016032">
    <property type="entry name" value="Sig_transdc_resp-reg_C-effctor"/>
</dbReference>
<organism evidence="1 2">
    <name type="scientific">Tessaracoccus lapidicaptus</name>
    <dbReference type="NCBI Taxonomy" id="1427523"/>
    <lineage>
        <taxon>Bacteria</taxon>
        <taxon>Bacillati</taxon>
        <taxon>Actinomycetota</taxon>
        <taxon>Actinomycetes</taxon>
        <taxon>Propionibacteriales</taxon>
        <taxon>Propionibacteriaceae</taxon>
        <taxon>Tessaracoccus</taxon>
    </lineage>
</organism>
<comment type="caution">
    <text evidence="1">The sequence shown here is derived from an EMBL/GenBank/DDBJ whole genome shotgun (WGS) entry which is preliminary data.</text>
</comment>
<dbReference type="SUPFAM" id="SSF52172">
    <property type="entry name" value="CheY-like"/>
    <property type="match status" value="1"/>
</dbReference>
<dbReference type="GO" id="GO:0000160">
    <property type="term" value="P:phosphorelay signal transduction system"/>
    <property type="evidence" value="ECO:0007669"/>
    <property type="project" value="InterPro"/>
</dbReference>
<protein>
    <submittedName>
        <fullName evidence="1">Uncharacterized protein</fullName>
    </submittedName>
</protein>
<dbReference type="Gene3D" id="3.40.50.2300">
    <property type="match status" value="1"/>
</dbReference>
<dbReference type="SUPFAM" id="SSF46894">
    <property type="entry name" value="C-terminal effector domain of the bipartite response regulators"/>
    <property type="match status" value="1"/>
</dbReference>
<dbReference type="CDD" id="cd17535">
    <property type="entry name" value="REC_NarL-like"/>
    <property type="match status" value="1"/>
</dbReference>
<dbReference type="EMBL" id="MBQD01000021">
    <property type="protein sequence ID" value="OCL33846.1"/>
    <property type="molecule type" value="Genomic_DNA"/>
</dbReference>
<dbReference type="SMART" id="SM00448">
    <property type="entry name" value="REC"/>
    <property type="match status" value="1"/>
</dbReference>
<dbReference type="InterPro" id="IPR058245">
    <property type="entry name" value="NreC/VraR/RcsB-like_REC"/>
</dbReference>
<gene>
    <name evidence="1" type="ORF">BCR15_04220</name>
</gene>
<evidence type="ECO:0000313" key="1">
    <source>
        <dbReference type="EMBL" id="OCL33846.1"/>
    </source>
</evidence>
<sequence>MITVGICDDDALVLSYLTSTLSRVDDIAVVHQCAGGHEALAASPVDIWLMDIRMPGISGVQACRSLTSRPNPPRVLLLTSLSTTTLPEAIAAGASGFLYKDTPGKALAAAIRTAHSGIFVHSPDAARALTTRVTSREPAPDGVLRDAVDHELIRAINAGRSYDQMAEALGMSVSGVKKRVGILMKRAGVTSRPQLMAQSASWGISPVPGTAHTSKDR</sequence>
<dbReference type="RefSeq" id="WP_068751604.1">
    <property type="nucleotide sequence ID" value="NZ_LR214441.1"/>
</dbReference>
<reference evidence="2" key="1">
    <citation type="submission" date="2016-07" db="EMBL/GenBank/DDBJ databases">
        <authorList>
            <person name="Florea S."/>
            <person name="Webb J.S."/>
            <person name="Jaromczyk J."/>
            <person name="Schardl C.L."/>
        </authorList>
    </citation>
    <scope>NUCLEOTIDE SEQUENCE [LARGE SCALE GENOMIC DNA]</scope>
    <source>
        <strain evidence="2">IPBSL-7</strain>
    </source>
</reference>
<keyword evidence="2" id="KW-1185">Reference proteome</keyword>
<dbReference type="AlphaFoldDB" id="A0A1C0AMC1"/>
<dbReference type="InterPro" id="IPR039420">
    <property type="entry name" value="WalR-like"/>
</dbReference>
<dbReference type="Pfam" id="PF00072">
    <property type="entry name" value="Response_reg"/>
    <property type="match status" value="1"/>
</dbReference>
<name>A0A1C0AMC1_9ACTN</name>
<dbReference type="GO" id="GO:0006355">
    <property type="term" value="P:regulation of DNA-templated transcription"/>
    <property type="evidence" value="ECO:0007669"/>
    <property type="project" value="InterPro"/>
</dbReference>
<accession>A0A1C0AMC1</accession>
<dbReference type="InterPro" id="IPR001789">
    <property type="entry name" value="Sig_transdc_resp-reg_receiver"/>
</dbReference>
<dbReference type="PANTHER" id="PTHR43214">
    <property type="entry name" value="TWO-COMPONENT RESPONSE REGULATOR"/>
    <property type="match status" value="1"/>
</dbReference>
<dbReference type="Proteomes" id="UP000093501">
    <property type="component" value="Unassembled WGS sequence"/>
</dbReference>
<dbReference type="PROSITE" id="PS50110">
    <property type="entry name" value="RESPONSE_REGULATORY"/>
    <property type="match status" value="1"/>
</dbReference>
<evidence type="ECO:0000313" key="2">
    <source>
        <dbReference type="Proteomes" id="UP000093501"/>
    </source>
</evidence>
<dbReference type="InterPro" id="IPR011006">
    <property type="entry name" value="CheY-like_superfamily"/>
</dbReference>